<proteinExistence type="predicted"/>
<keyword evidence="4" id="KW-1185">Reference proteome</keyword>
<sequence>MPMEIAVICPGQHAAASERSSSVERVAAEMSRRLPASYRVTIYSRRLQGTLHHEKIGNVIHRRICADSRSSYIQQVLRCLREQPPDLIQIENRPFLVKQFRRRFPRIPLLLSLHSTTFVQPRTYGREAIRFCLKQASRIIVNSAYLAAWLQHQYRQKPNHLHICHPGTDVQRFMSKYTPQGAEQAQLLREELGYEKKKIVLYMGRLVPIKGVHHLLDVWPQVIAEHDDAVLVICGSAKYGSDRLTPYVRKLHLAGNRMPRHVRFVPYVPHSVVPAWYQAADVVVTPSAEQEAFGLVNAEALACATPVVSTRTGGIVEVIQHGVNGWLIEPRQLSKRLGPVLNKLLDDGTLRERYGRDGAAWIRQRYTWEHTAGKYAELYERYASVRSGR</sequence>
<dbReference type="AlphaFoldDB" id="A0A916VGT5"/>
<evidence type="ECO:0000259" key="1">
    <source>
        <dbReference type="Pfam" id="PF00534"/>
    </source>
</evidence>
<dbReference type="Proteomes" id="UP000654993">
    <property type="component" value="Unassembled WGS sequence"/>
</dbReference>
<dbReference type="EMBL" id="BMAQ01000033">
    <property type="protein sequence ID" value="GFR39049.1"/>
    <property type="molecule type" value="Genomic_DNA"/>
</dbReference>
<protein>
    <submittedName>
        <fullName evidence="3">Uncharacterized protein</fullName>
    </submittedName>
</protein>
<dbReference type="SUPFAM" id="SSF53756">
    <property type="entry name" value="UDP-Glycosyltransferase/glycogen phosphorylase"/>
    <property type="match status" value="1"/>
</dbReference>
<dbReference type="Pfam" id="PF00534">
    <property type="entry name" value="Glycos_transf_1"/>
    <property type="match status" value="1"/>
</dbReference>
<dbReference type="GO" id="GO:0016757">
    <property type="term" value="F:glycosyltransferase activity"/>
    <property type="evidence" value="ECO:0007669"/>
    <property type="project" value="InterPro"/>
</dbReference>
<accession>A0A916VGT5</accession>
<dbReference type="Gene3D" id="3.40.50.2000">
    <property type="entry name" value="Glycogen Phosphorylase B"/>
    <property type="match status" value="2"/>
</dbReference>
<feature type="domain" description="Glycosyl transferase family 1" evidence="1">
    <location>
        <begin position="192"/>
        <end position="359"/>
    </location>
</feature>
<dbReference type="PANTHER" id="PTHR45947">
    <property type="entry name" value="SULFOQUINOVOSYL TRANSFERASE SQD2"/>
    <property type="match status" value="1"/>
</dbReference>
<dbReference type="Pfam" id="PF13439">
    <property type="entry name" value="Glyco_transf_4"/>
    <property type="match status" value="1"/>
</dbReference>
<dbReference type="CDD" id="cd03801">
    <property type="entry name" value="GT4_PimA-like"/>
    <property type="match status" value="1"/>
</dbReference>
<dbReference type="InterPro" id="IPR050194">
    <property type="entry name" value="Glycosyltransferase_grp1"/>
</dbReference>
<reference evidence="3" key="1">
    <citation type="submission" date="2020-08" db="EMBL/GenBank/DDBJ databases">
        <authorList>
            <person name="Uke A."/>
            <person name="Chhe C."/>
            <person name="Baramee S."/>
            <person name="Kosugi A."/>
        </authorList>
    </citation>
    <scope>NUCLEOTIDE SEQUENCE</scope>
    <source>
        <strain evidence="3">DA-C8</strain>
    </source>
</reference>
<comment type="caution">
    <text evidence="3">The sequence shown here is derived from an EMBL/GenBank/DDBJ whole genome shotgun (WGS) entry which is preliminary data.</text>
</comment>
<dbReference type="InterPro" id="IPR028098">
    <property type="entry name" value="Glyco_trans_4-like_N"/>
</dbReference>
<gene>
    <name evidence="3" type="ORF">PRECH8_23450</name>
</gene>
<evidence type="ECO:0000259" key="2">
    <source>
        <dbReference type="Pfam" id="PF13439"/>
    </source>
</evidence>
<dbReference type="PANTHER" id="PTHR45947:SF3">
    <property type="entry name" value="SULFOQUINOVOSYL TRANSFERASE SQD2"/>
    <property type="match status" value="1"/>
</dbReference>
<evidence type="ECO:0000313" key="3">
    <source>
        <dbReference type="EMBL" id="GFR39049.1"/>
    </source>
</evidence>
<dbReference type="InterPro" id="IPR001296">
    <property type="entry name" value="Glyco_trans_1"/>
</dbReference>
<feature type="domain" description="Glycosyltransferase subfamily 4-like N-terminal" evidence="2">
    <location>
        <begin position="23"/>
        <end position="172"/>
    </location>
</feature>
<evidence type="ECO:0000313" key="4">
    <source>
        <dbReference type="Proteomes" id="UP000654993"/>
    </source>
</evidence>
<organism evidence="3 4">
    <name type="scientific">Insulibacter thermoxylanivorax</name>
    <dbReference type="NCBI Taxonomy" id="2749268"/>
    <lineage>
        <taxon>Bacteria</taxon>
        <taxon>Bacillati</taxon>
        <taxon>Bacillota</taxon>
        <taxon>Bacilli</taxon>
        <taxon>Bacillales</taxon>
        <taxon>Paenibacillaceae</taxon>
        <taxon>Insulibacter</taxon>
    </lineage>
</organism>
<reference evidence="3" key="2">
    <citation type="journal article" date="2021" name="Data Brief">
        <title>Draft genome sequence data of the facultative, thermophilic, xylanolytic bacterium Paenibacillus sp. strain DA-C8.</title>
        <authorList>
            <person name="Chhe C."/>
            <person name="Uke A."/>
            <person name="Baramee S."/>
            <person name="Ungkulpasvich U."/>
            <person name="Tachaapaikoon C."/>
            <person name="Pason P."/>
            <person name="Waeonukul R."/>
            <person name="Ratanakhanokchai K."/>
            <person name="Kosugi A."/>
        </authorList>
    </citation>
    <scope>NUCLEOTIDE SEQUENCE</scope>
    <source>
        <strain evidence="3">DA-C8</strain>
    </source>
</reference>
<name>A0A916VGT5_9BACL</name>